<dbReference type="Proteomes" id="UP000249204">
    <property type="component" value="Unassembled WGS sequence"/>
</dbReference>
<sequence>GHECIRVRKPPSIKGERSAPPAHHKASAPCLARRWQRAHLPVGLGQMGWNRALKHGITNAMWTYNLMKEYCKGNRKKLGITATLEVLPSSERIV</sequence>
<feature type="non-terminal residue" evidence="2">
    <location>
        <position position="1"/>
    </location>
</feature>
<comment type="caution">
    <text evidence="2">The sequence shown here is derived from an EMBL/GenBank/DDBJ whole genome shotgun (WGS) entry which is preliminary data.</text>
</comment>
<evidence type="ECO:0000256" key="1">
    <source>
        <dbReference type="SAM" id="MobiDB-lite"/>
    </source>
</evidence>
<accession>A0A2W6NDQ8</accession>
<protein>
    <submittedName>
        <fullName evidence="2">Uncharacterized protein</fullName>
    </submittedName>
</protein>
<reference evidence="2 3" key="1">
    <citation type="submission" date="2018-06" db="EMBL/GenBank/DDBJ databases">
        <title>Isolation of heavy metals resistant Paenibacillus silvae NC2 from Gold-Copper mine in ZiJin, China.</title>
        <authorList>
            <person name="Xu J."/>
            <person name="Mazhar H.S."/>
            <person name="Rensing C."/>
        </authorList>
    </citation>
    <scope>NUCLEOTIDE SEQUENCE [LARGE SCALE GENOMIC DNA]</scope>
    <source>
        <strain evidence="2 3">NC2</strain>
    </source>
</reference>
<dbReference type="EMBL" id="QKWW01000060">
    <property type="protein sequence ID" value="PZT53839.1"/>
    <property type="molecule type" value="Genomic_DNA"/>
</dbReference>
<organism evidence="2 3">
    <name type="scientific">Paenibacillus silvae</name>
    <dbReference type="NCBI Taxonomy" id="1325358"/>
    <lineage>
        <taxon>Bacteria</taxon>
        <taxon>Bacillati</taxon>
        <taxon>Bacillota</taxon>
        <taxon>Bacilli</taxon>
        <taxon>Bacillales</taxon>
        <taxon>Paenibacillaceae</taxon>
        <taxon>Paenibacillus</taxon>
    </lineage>
</organism>
<proteinExistence type="predicted"/>
<gene>
    <name evidence="2" type="ORF">DN757_20220</name>
</gene>
<evidence type="ECO:0000313" key="2">
    <source>
        <dbReference type="EMBL" id="PZT53839.1"/>
    </source>
</evidence>
<dbReference type="AlphaFoldDB" id="A0A2W6NDQ8"/>
<evidence type="ECO:0000313" key="3">
    <source>
        <dbReference type="Proteomes" id="UP000249204"/>
    </source>
</evidence>
<feature type="region of interest" description="Disordered" evidence="1">
    <location>
        <begin position="1"/>
        <end position="28"/>
    </location>
</feature>
<name>A0A2W6NDQ8_9BACL</name>